<dbReference type="Pfam" id="PF01370">
    <property type="entry name" value="Epimerase"/>
    <property type="match status" value="1"/>
</dbReference>
<gene>
    <name evidence="2" type="ORF">WL88_10060</name>
</gene>
<dbReference type="InterPro" id="IPR036291">
    <property type="entry name" value="NAD(P)-bd_dom_sf"/>
</dbReference>
<dbReference type="PANTHER" id="PTHR43245:SF58">
    <property type="entry name" value="BLL5923 PROTEIN"/>
    <property type="match status" value="1"/>
</dbReference>
<dbReference type="PANTHER" id="PTHR43245">
    <property type="entry name" value="BIFUNCTIONAL POLYMYXIN RESISTANCE PROTEIN ARNA"/>
    <property type="match status" value="1"/>
</dbReference>
<dbReference type="SUPFAM" id="SSF51735">
    <property type="entry name" value="NAD(P)-binding Rossmann-fold domains"/>
    <property type="match status" value="1"/>
</dbReference>
<organism evidence="2 3">
    <name type="scientific">Burkholderia diffusa</name>
    <dbReference type="NCBI Taxonomy" id="488732"/>
    <lineage>
        <taxon>Bacteria</taxon>
        <taxon>Pseudomonadati</taxon>
        <taxon>Pseudomonadota</taxon>
        <taxon>Betaproteobacteria</taxon>
        <taxon>Burkholderiales</taxon>
        <taxon>Burkholderiaceae</taxon>
        <taxon>Burkholderia</taxon>
        <taxon>Burkholderia cepacia complex</taxon>
    </lineage>
</organism>
<feature type="domain" description="NAD-dependent epimerase/dehydratase" evidence="1">
    <location>
        <begin position="5"/>
        <end position="227"/>
    </location>
</feature>
<evidence type="ECO:0000313" key="2">
    <source>
        <dbReference type="EMBL" id="KWF57196.1"/>
    </source>
</evidence>
<dbReference type="InterPro" id="IPR050177">
    <property type="entry name" value="Lipid_A_modif_metabolic_enz"/>
</dbReference>
<dbReference type="Proteomes" id="UP000063236">
    <property type="component" value="Unassembled WGS sequence"/>
</dbReference>
<dbReference type="InterPro" id="IPR001509">
    <property type="entry name" value="Epimerase_deHydtase"/>
</dbReference>
<reference evidence="2 3" key="1">
    <citation type="submission" date="2015-11" db="EMBL/GenBank/DDBJ databases">
        <title>Expanding the genomic diversity of Burkholderia species for the development of highly accurate diagnostics.</title>
        <authorList>
            <person name="Sahl J."/>
            <person name="Keim P."/>
            <person name="Wagner D."/>
        </authorList>
    </citation>
    <scope>NUCLEOTIDE SEQUENCE [LARGE SCALE GENOMIC DNA]</scope>
    <source>
        <strain evidence="2 3">MSMB378WGS</strain>
    </source>
</reference>
<protein>
    <submittedName>
        <fullName evidence="2">NAD-dependent dehydratase</fullName>
    </submittedName>
</protein>
<comment type="caution">
    <text evidence="2">The sequence shown here is derived from an EMBL/GenBank/DDBJ whole genome shotgun (WGS) entry which is preliminary data.</text>
</comment>
<dbReference type="EMBL" id="LPJV01000015">
    <property type="protein sequence ID" value="KWF57196.1"/>
    <property type="molecule type" value="Genomic_DNA"/>
</dbReference>
<dbReference type="AlphaFoldDB" id="A0AAW3PKK7"/>
<name>A0AAW3PKK7_9BURK</name>
<evidence type="ECO:0000259" key="1">
    <source>
        <dbReference type="Pfam" id="PF01370"/>
    </source>
</evidence>
<proteinExistence type="predicted"/>
<evidence type="ECO:0000313" key="3">
    <source>
        <dbReference type="Proteomes" id="UP000063236"/>
    </source>
</evidence>
<sequence length="323" mass="34442">MSRRVLITGASGFVGKVLARALHAEDISTVGLVRTAGTAPDVDVEWALDGSDFGNIDERWMQGLRCDSVVHLAARVHVMRDTAFDPLASYRATNVEGTLRVARAARRAGAVRFVYVSSIKAVAESSTGRPPLDEQCPAAPSDPYGISKLEAEQALRAYGAESGLEIVIVRPPLVYGPAVRANFRRMMDAVARGIPLPLGAITARRSVVYVGNLADALLQCVTDPRAAGECFHVADDDAPSVTGLLRLVGDALGKPARLVPVPPAVLQAIGAMVGRSAAVDRVTGSLQLDTGRITRVLGWHPPYTTRQGLEATAAWYRSRDTQQ</sequence>
<accession>A0AAW3PKK7</accession>
<dbReference type="RefSeq" id="WP_059509629.1">
    <property type="nucleotide sequence ID" value="NZ_LOXI01000028.1"/>
</dbReference>
<dbReference type="Gene3D" id="3.40.50.720">
    <property type="entry name" value="NAD(P)-binding Rossmann-like Domain"/>
    <property type="match status" value="1"/>
</dbReference>